<dbReference type="Gene3D" id="3.40.50.10330">
    <property type="entry name" value="Probable inorganic polyphosphate/atp-NAD kinase, domain 1"/>
    <property type="match status" value="1"/>
</dbReference>
<comment type="caution">
    <text evidence="2">The sequence shown here is derived from an EMBL/GenBank/DDBJ whole genome shotgun (WGS) entry which is preliminary data.</text>
</comment>
<keyword evidence="2" id="KW-0808">Transferase</keyword>
<dbReference type="InterPro" id="IPR016064">
    <property type="entry name" value="NAD/diacylglycerol_kinase_sf"/>
</dbReference>
<reference evidence="2" key="1">
    <citation type="journal article" date="2014" name="Int. J. Syst. Evol. Microbiol.">
        <title>Complete genome sequence of Corynebacterium casei LMG S-19264T (=DSM 44701T), isolated from a smear-ripened cheese.</title>
        <authorList>
            <consortium name="US DOE Joint Genome Institute (JGI-PGF)"/>
            <person name="Walter F."/>
            <person name="Albersmeier A."/>
            <person name="Kalinowski J."/>
            <person name="Ruckert C."/>
        </authorList>
    </citation>
    <scope>NUCLEOTIDE SEQUENCE</scope>
    <source>
        <strain evidence="2">JCM 31311</strain>
    </source>
</reference>
<feature type="domain" description="DAGKc" evidence="1">
    <location>
        <begin position="1"/>
        <end position="106"/>
    </location>
</feature>
<reference evidence="2" key="2">
    <citation type="submission" date="2020-09" db="EMBL/GenBank/DDBJ databases">
        <authorList>
            <person name="Sun Q."/>
            <person name="Ohkuma M."/>
        </authorList>
    </citation>
    <scope>NUCLEOTIDE SEQUENCE</scope>
    <source>
        <strain evidence="2">JCM 31311</strain>
    </source>
</reference>
<dbReference type="Gene3D" id="2.60.200.40">
    <property type="match status" value="1"/>
</dbReference>
<dbReference type="InterPro" id="IPR001206">
    <property type="entry name" value="Diacylglycerol_kinase_cat_dom"/>
</dbReference>
<keyword evidence="2" id="KW-0418">Kinase</keyword>
<proteinExistence type="predicted"/>
<dbReference type="GO" id="GO:0008929">
    <property type="term" value="F:methylglyoxal synthase activity"/>
    <property type="evidence" value="ECO:0007669"/>
    <property type="project" value="InterPro"/>
</dbReference>
<dbReference type="Proteomes" id="UP000603865">
    <property type="component" value="Unassembled WGS sequence"/>
</dbReference>
<evidence type="ECO:0000259" key="1">
    <source>
        <dbReference type="PROSITE" id="PS50146"/>
    </source>
</evidence>
<dbReference type="AlphaFoldDB" id="A0A918BU73"/>
<dbReference type="GO" id="GO:0005829">
    <property type="term" value="C:cytosol"/>
    <property type="evidence" value="ECO:0007669"/>
    <property type="project" value="TreeGrafter"/>
</dbReference>
<gene>
    <name evidence="2" type="ORF">GCM10008957_00250</name>
</gene>
<dbReference type="SUPFAM" id="SSF111331">
    <property type="entry name" value="NAD kinase/diacylglycerol kinase-like"/>
    <property type="match status" value="1"/>
</dbReference>
<organism evidence="2 3">
    <name type="scientific">Deinococcus ruber</name>
    <dbReference type="NCBI Taxonomy" id="1848197"/>
    <lineage>
        <taxon>Bacteria</taxon>
        <taxon>Thermotogati</taxon>
        <taxon>Deinococcota</taxon>
        <taxon>Deinococci</taxon>
        <taxon>Deinococcales</taxon>
        <taxon>Deinococcaceae</taxon>
        <taxon>Deinococcus</taxon>
    </lineage>
</organism>
<dbReference type="GO" id="GO:0016301">
    <property type="term" value="F:kinase activity"/>
    <property type="evidence" value="ECO:0007669"/>
    <property type="project" value="UniProtKB-KW"/>
</dbReference>
<dbReference type="InterPro" id="IPR004363">
    <property type="entry name" value="Methylgl_synth"/>
</dbReference>
<dbReference type="EMBL" id="BMQL01000001">
    <property type="protein sequence ID" value="GGQ92290.1"/>
    <property type="molecule type" value="Genomic_DNA"/>
</dbReference>
<keyword evidence="3" id="KW-1185">Reference proteome</keyword>
<evidence type="ECO:0000313" key="2">
    <source>
        <dbReference type="EMBL" id="GGQ92290.1"/>
    </source>
</evidence>
<dbReference type="PANTHER" id="PTHR30492">
    <property type="entry name" value="METHYLGLYOXAL SYNTHASE"/>
    <property type="match status" value="1"/>
</dbReference>
<dbReference type="PANTHER" id="PTHR30492:SF0">
    <property type="entry name" value="METHYLGLYOXAL SYNTHASE"/>
    <property type="match status" value="1"/>
</dbReference>
<protein>
    <submittedName>
        <fullName evidence="2">Diacylglycerol kinase</fullName>
    </submittedName>
</protein>
<dbReference type="InterPro" id="IPR017438">
    <property type="entry name" value="ATP-NAD_kinase_N"/>
</dbReference>
<dbReference type="Pfam" id="PF19279">
    <property type="entry name" value="YegS_C"/>
    <property type="match status" value="1"/>
</dbReference>
<evidence type="ECO:0000313" key="3">
    <source>
        <dbReference type="Proteomes" id="UP000603865"/>
    </source>
</evidence>
<sequence length="286" mass="30174">MQCAELLRSAGCEVVVRELGPQLPVQDAVHDVVSFQRVIAAGGDGTVSSVAYALRYKNVPVLAYPAGTANLIALNLGMPDHPAALAELVLQGHAVRVDLGELETGGQTCGFAMLAGAGADAHMIRESEDLKARFGVLAYIFSALKQLNPRRTTFSLVVDGVPRHIDGIGVMIANFGKASYGLPIQGAINPSDGRFMVIVLKAGNVLQLLPNVIDSVRSRLNLGDPIFAGNGSVETFAARELSVEAAEPFPLQYDGELHEETTPFTARVLPGAIRFVTAPGSTDLST</sequence>
<name>A0A918BU73_9DEIO</name>
<dbReference type="GO" id="GO:0019242">
    <property type="term" value="P:methylglyoxal biosynthetic process"/>
    <property type="evidence" value="ECO:0007669"/>
    <property type="project" value="InterPro"/>
</dbReference>
<dbReference type="Pfam" id="PF00781">
    <property type="entry name" value="DAGK_cat"/>
    <property type="match status" value="1"/>
</dbReference>
<dbReference type="InterPro" id="IPR045540">
    <property type="entry name" value="YegS/DAGK_C"/>
</dbReference>
<accession>A0A918BU73</accession>
<dbReference type="PROSITE" id="PS50146">
    <property type="entry name" value="DAGK"/>
    <property type="match status" value="1"/>
</dbReference>